<feature type="transmembrane region" description="Helical" evidence="1">
    <location>
        <begin position="375"/>
        <end position="395"/>
    </location>
</feature>
<evidence type="ECO:0008006" key="3">
    <source>
        <dbReference type="Google" id="ProtNLM"/>
    </source>
</evidence>
<dbReference type="InterPro" id="IPR015797">
    <property type="entry name" value="NUDIX_hydrolase-like_dom_sf"/>
</dbReference>
<organism evidence="2">
    <name type="scientific">Trichuris suis</name>
    <name type="common">pig whipworm</name>
    <dbReference type="NCBI Taxonomy" id="68888"/>
    <lineage>
        <taxon>Eukaryota</taxon>
        <taxon>Metazoa</taxon>
        <taxon>Ecdysozoa</taxon>
        <taxon>Nematoda</taxon>
        <taxon>Enoplea</taxon>
        <taxon>Dorylaimia</taxon>
        <taxon>Trichinellida</taxon>
        <taxon>Trichuridae</taxon>
        <taxon>Trichuris</taxon>
    </lineage>
</organism>
<evidence type="ECO:0000256" key="1">
    <source>
        <dbReference type="SAM" id="Phobius"/>
    </source>
</evidence>
<dbReference type="Proteomes" id="UP000030758">
    <property type="component" value="Unassembled WGS sequence"/>
</dbReference>
<gene>
    <name evidence="2" type="ORF">M514_19711</name>
</gene>
<evidence type="ECO:0000313" key="2">
    <source>
        <dbReference type="EMBL" id="KFD68022.1"/>
    </source>
</evidence>
<dbReference type="EMBL" id="KL367508">
    <property type="protein sequence ID" value="KFD68022.1"/>
    <property type="molecule type" value="Genomic_DNA"/>
</dbReference>
<dbReference type="GO" id="GO:0047631">
    <property type="term" value="F:ADP-ribose diphosphatase activity"/>
    <property type="evidence" value="ECO:0007669"/>
    <property type="project" value="InterPro"/>
</dbReference>
<dbReference type="SUPFAM" id="SSF55811">
    <property type="entry name" value="Nudix"/>
    <property type="match status" value="2"/>
</dbReference>
<keyword evidence="1" id="KW-0812">Transmembrane</keyword>
<dbReference type="PANTHER" id="PTHR13030">
    <property type="entry name" value="NUDIX HYDROLASE"/>
    <property type="match status" value="1"/>
</dbReference>
<protein>
    <recommendedName>
        <fullName evidence="3">Nudix hydrolase domain-containing protein</fullName>
    </recommendedName>
</protein>
<reference evidence="2" key="1">
    <citation type="journal article" date="2014" name="Nat. Genet.">
        <title>Genome and transcriptome of the porcine whipworm Trichuris suis.</title>
        <authorList>
            <person name="Jex A.R."/>
            <person name="Nejsum P."/>
            <person name="Schwarz E.M."/>
            <person name="Hu L."/>
            <person name="Young N.D."/>
            <person name="Hall R.S."/>
            <person name="Korhonen P.K."/>
            <person name="Liao S."/>
            <person name="Thamsborg S."/>
            <person name="Xia J."/>
            <person name="Xu P."/>
            <person name="Wang S."/>
            <person name="Scheerlinck J.P."/>
            <person name="Hofmann A."/>
            <person name="Sternberg P.W."/>
            <person name="Wang J."/>
            <person name="Gasser R.B."/>
        </authorList>
    </citation>
    <scope>NUCLEOTIDE SEQUENCE [LARGE SCALE GENOMIC DNA]</scope>
    <source>
        <strain evidence="2">DCEP-RM93F</strain>
    </source>
</reference>
<feature type="transmembrane region" description="Helical" evidence="1">
    <location>
        <begin position="674"/>
        <end position="706"/>
    </location>
</feature>
<dbReference type="InterPro" id="IPR039989">
    <property type="entry name" value="NUDT9"/>
</dbReference>
<keyword evidence="1" id="KW-0472">Membrane</keyword>
<dbReference type="AlphaFoldDB" id="A0A085NEX6"/>
<dbReference type="PANTHER" id="PTHR13030:SF8">
    <property type="entry name" value="ADP-RIBOSE PYROPHOSPHATASE, MITOCHONDRIAL"/>
    <property type="match status" value="1"/>
</dbReference>
<feature type="non-terminal residue" evidence="2">
    <location>
        <position position="1092"/>
    </location>
</feature>
<feature type="transmembrane region" description="Helical" evidence="1">
    <location>
        <begin position="345"/>
        <end position="368"/>
    </location>
</feature>
<keyword evidence="1" id="KW-1133">Transmembrane helix</keyword>
<dbReference type="Pfam" id="PF25969">
    <property type="entry name" value="NUDT9_N"/>
    <property type="match status" value="3"/>
</dbReference>
<proteinExistence type="predicted"/>
<feature type="transmembrane region" description="Helical" evidence="1">
    <location>
        <begin position="886"/>
        <end position="909"/>
    </location>
</feature>
<accession>A0A085NEX6</accession>
<feature type="transmembrane region" description="Helical" evidence="1">
    <location>
        <begin position="915"/>
        <end position="932"/>
    </location>
</feature>
<sequence length="1092" mass="124380">MRERTPVLDKLLMLSYQTGVFSELNFEMKVYMSFKRKYAVNPAHMSTHKSSLARSARCCEFNMTDEKLALRPEEQVNHLLLKQVKEVPYYRRPWNRKYLRYNPKHWNETCRFDECDPDITSPVFQPKFNTIDGNVNRKRVKACGENLTYEVVDGFPLNSAGRTGLTGRGILPHYGPNHMMGVIFVWEKGDKVIVLKRSGKTGYADGFLTGYVSDPEEQPFPDVPLQLIKKSLKKEFKDTEKINKILRNARKRFVKLMGGSVPSDLETDHAWIELEMFLVPCKKTKKLCRYGLVEIREEYGLQWYDMNTDNVEEIHQNVTSLIDSRRDDYEGYSICCVPDKKYKTIIGFILGNILLIGGISVGVALLIASLAAGGAIMGVIGFCLASKGLYELVLLQCCVTQSITTEGHILHQAEEVPSYQRPWNIQNYTYNPKVWNETCRFDRCDPDIKSPVFQPKFNTIDGNVNRRRIKACGENLTYEVVDGFPLNPAGRTGLTGRGILPHYGPNHMMGVIFVWEKPDKVVVLKRSGKTSYTDAFLTGYISNPEEQAFPDVPLKHIRKSLMREFNDTEKVNKIFKNARKRFVKLIAGSVPSGLETDHAWVELQMFLVPCKKTKKLCRYGLLEIREEYGLQWYDMNTDNVEEMQRNVTTLIDTRRDNYERYSIYCVPDKKYKTIIAFILGNLMLIAAVGVGIALVVAAFATGVAIVGGIGLQTASGCLVELGTNFFREKGDKVIVLKGSGKTSYADGFLTGYVSDIKEQPFPDVPLELIKKSLKKEFKDTGKVNKILKNARKRFVKLIGGSVPSGLETDHAWVELQMYLVPCKKTKKLCTYGLLEIREEYGLQWYDMNTDNVEEIHQNVTSLIDTRRDNYERYSIYCVPQKRNKTIIAFILGNLVLMAGLAAGIALVVAAFATNVAIMGTIGVPIAAARRFLMRHSLHWNRSRGFHPKFNTIDGKVNRRRVKACGENLTYDVVGGLPLNPAGRTGLTGRGILPHYGPNHMMSVMFIWEKGDKGYVSDPEEQPFPDVPLQLIKKSLKKEFKDKEKVNKILRNAKKRFVKMFLVPCKKTKKLCRYGLVEIREEYGLQWYDMNTD</sequence>
<name>A0A085NEX6_9BILA</name>